<comment type="caution">
    <text evidence="2">The sequence shown here is derived from an EMBL/GenBank/DDBJ whole genome shotgun (WGS) entry which is preliminary data.</text>
</comment>
<reference evidence="2" key="1">
    <citation type="submission" date="2020-12" db="EMBL/GenBank/DDBJ databases">
        <title>Devosia sp. MSA67 isolated from Mo River.</title>
        <authorList>
            <person name="Ma F."/>
            <person name="Zi Z."/>
        </authorList>
    </citation>
    <scope>NUCLEOTIDE SEQUENCE</scope>
    <source>
        <strain evidence="2">MSA67</strain>
    </source>
</reference>
<gene>
    <name evidence="2" type="ORF">JEQ47_11420</name>
</gene>
<name>A0A934IR85_9HYPH</name>
<dbReference type="EMBL" id="JAEKMH010000002">
    <property type="protein sequence ID" value="MBJ3785334.1"/>
    <property type="molecule type" value="Genomic_DNA"/>
</dbReference>
<keyword evidence="1" id="KW-0732">Signal</keyword>
<feature type="signal peptide" evidence="1">
    <location>
        <begin position="1"/>
        <end position="19"/>
    </location>
</feature>
<accession>A0A934IR85</accession>
<dbReference type="Proteomes" id="UP000602124">
    <property type="component" value="Unassembled WGS sequence"/>
</dbReference>
<evidence type="ECO:0000313" key="2">
    <source>
        <dbReference type="EMBL" id="MBJ3785334.1"/>
    </source>
</evidence>
<dbReference type="AlphaFoldDB" id="A0A934IR85"/>
<evidence type="ECO:0000256" key="1">
    <source>
        <dbReference type="SAM" id="SignalP"/>
    </source>
</evidence>
<sequence>MRLAVFGLALLSLIGPAPAQEGRTLIDRMALDTPEQAVQSLIEAFAAEDYLSVYFILTPQAKEEFAYNYATFNVAQYFVLRDTGWIDGSFHSSIEDIDEERLIDLRNDVPLIFDDIVLHATANGQMPFSLADGMIQSSTPGDEDVVQVEVSADGQTLTIEAREVYTGDWRIDRIGWPGSDPEGRPWGIGTKAKSKS</sequence>
<feature type="chain" id="PRO_5037689885" evidence="1">
    <location>
        <begin position="20"/>
        <end position="196"/>
    </location>
</feature>
<proteinExistence type="predicted"/>
<keyword evidence="3" id="KW-1185">Reference proteome</keyword>
<organism evidence="2 3">
    <name type="scientific">Devosia sediminis</name>
    <dbReference type="NCBI Taxonomy" id="2798801"/>
    <lineage>
        <taxon>Bacteria</taxon>
        <taxon>Pseudomonadati</taxon>
        <taxon>Pseudomonadota</taxon>
        <taxon>Alphaproteobacteria</taxon>
        <taxon>Hyphomicrobiales</taxon>
        <taxon>Devosiaceae</taxon>
        <taxon>Devosia</taxon>
    </lineage>
</organism>
<dbReference type="RefSeq" id="WP_198876519.1">
    <property type="nucleotide sequence ID" value="NZ_JAEKMH010000002.1"/>
</dbReference>
<protein>
    <submittedName>
        <fullName evidence="2">Uncharacterized protein</fullName>
    </submittedName>
</protein>
<evidence type="ECO:0000313" key="3">
    <source>
        <dbReference type="Proteomes" id="UP000602124"/>
    </source>
</evidence>